<name>A0ABT3QAI7_9PROT</name>
<evidence type="ECO:0000313" key="3">
    <source>
        <dbReference type="EMBL" id="MCX2562302.1"/>
    </source>
</evidence>
<dbReference type="EMBL" id="JAPIUX010000043">
    <property type="protein sequence ID" value="MCX2562302.1"/>
    <property type="molecule type" value="Genomic_DNA"/>
</dbReference>
<evidence type="ECO:0000256" key="1">
    <source>
        <dbReference type="SAM" id="Coils"/>
    </source>
</evidence>
<dbReference type="Pfam" id="PF01076">
    <property type="entry name" value="Mob_Pre"/>
    <property type="match status" value="1"/>
</dbReference>
<dbReference type="Proteomes" id="UP001526446">
    <property type="component" value="Unassembled WGS sequence"/>
</dbReference>
<feature type="region of interest" description="Disordered" evidence="2">
    <location>
        <begin position="385"/>
        <end position="408"/>
    </location>
</feature>
<dbReference type="RefSeq" id="WP_166123719.1">
    <property type="nucleotide sequence ID" value="NZ_JAPIUX010000043.1"/>
</dbReference>
<dbReference type="InterPro" id="IPR001668">
    <property type="entry name" value="Mob_Pre"/>
</dbReference>
<keyword evidence="4" id="KW-1185">Reference proteome</keyword>
<keyword evidence="1" id="KW-0175">Coiled coil</keyword>
<proteinExistence type="predicted"/>
<evidence type="ECO:0000313" key="4">
    <source>
        <dbReference type="Proteomes" id="UP001526446"/>
    </source>
</evidence>
<comment type="caution">
    <text evidence="3">The sequence shown here is derived from an EMBL/GenBank/DDBJ whole genome shotgun (WGS) entry which is preliminary data.</text>
</comment>
<gene>
    <name evidence="3" type="ORF">OQ252_12990</name>
</gene>
<reference evidence="3 4" key="1">
    <citation type="submission" date="2022-11" db="EMBL/GenBank/DDBJ databases">
        <title>Genome sequencing of Acetobacter type strain.</title>
        <authorList>
            <person name="Heo J."/>
            <person name="Lee D."/>
            <person name="Han B.-H."/>
            <person name="Hong S.-B."/>
            <person name="Kwon S.-W."/>
        </authorList>
    </citation>
    <scope>NUCLEOTIDE SEQUENCE [LARGE SCALE GENOMIC DNA]</scope>
    <source>
        <strain evidence="3 4">KACC 21251</strain>
    </source>
</reference>
<feature type="coiled-coil region" evidence="1">
    <location>
        <begin position="321"/>
        <end position="355"/>
    </location>
</feature>
<evidence type="ECO:0000256" key="2">
    <source>
        <dbReference type="SAM" id="MobiDB-lite"/>
    </source>
</evidence>
<sequence length="408" mass="46906">MFAFTRSQKMDFHYLQAMTNHARRQDSVSLERVCRDRTKDNLICSAYCSDATDLRRAYAERKALTGAKEYGKAAVGIHIIAGVSPEYISREGDPHDPRNPANFRVFEHAQAWAEKEFGPGSVISARMDMDEAGSGVVDLFIVPVREMKMRGKTKSIVSVNKALDEIREKYGKKGDLGAYSSLNTSWVKYAQEHLDSDLKRGVSKEESGREHVISDVFREEAEKIRRAKEEIVHQNEIIDSEKLEIESIKKRQNDDADLIIGHKKKLREERKVFGKNKRKFDQEKSKFESWWGKIGMSISAVMSGRLSVKSLMERAFNEGFAKAKEERAKAGNDEIKRLENKVSSLEYQINMEKKENKEIILEFENFKKSAVVLRKGEAELIARARTDEKSSNFTQNDRQRTKNFDFTR</sequence>
<feature type="compositionally biased region" description="Basic and acidic residues" evidence="2">
    <location>
        <begin position="397"/>
        <end position="408"/>
    </location>
</feature>
<accession>A0ABT3QAI7</accession>
<dbReference type="Gene3D" id="3.30.930.30">
    <property type="match status" value="1"/>
</dbReference>
<organism evidence="3 4">
    <name type="scientific">Acetobacter farinalis</name>
    <dbReference type="NCBI Taxonomy" id="1260984"/>
    <lineage>
        <taxon>Bacteria</taxon>
        <taxon>Pseudomonadati</taxon>
        <taxon>Pseudomonadota</taxon>
        <taxon>Alphaproteobacteria</taxon>
        <taxon>Acetobacterales</taxon>
        <taxon>Acetobacteraceae</taxon>
        <taxon>Acetobacter</taxon>
    </lineage>
</organism>
<protein>
    <submittedName>
        <fullName evidence="3">Plasmid recombination protein</fullName>
    </submittedName>
</protein>